<organism evidence="3 4">
    <name type="scientific">Microlunatus soli</name>
    <dbReference type="NCBI Taxonomy" id="630515"/>
    <lineage>
        <taxon>Bacteria</taxon>
        <taxon>Bacillati</taxon>
        <taxon>Actinomycetota</taxon>
        <taxon>Actinomycetes</taxon>
        <taxon>Propionibacteriales</taxon>
        <taxon>Propionibacteriaceae</taxon>
        <taxon>Microlunatus</taxon>
    </lineage>
</organism>
<dbReference type="EMBL" id="LT629772">
    <property type="protein sequence ID" value="SDS14282.1"/>
    <property type="molecule type" value="Genomic_DNA"/>
</dbReference>
<dbReference type="STRING" id="630515.SAMN04489812_1013"/>
<evidence type="ECO:0000256" key="1">
    <source>
        <dbReference type="ARBA" id="ARBA00022723"/>
    </source>
</evidence>
<dbReference type="Proteomes" id="UP000199103">
    <property type="component" value="Chromosome I"/>
</dbReference>
<evidence type="ECO:0000313" key="4">
    <source>
        <dbReference type="Proteomes" id="UP000199103"/>
    </source>
</evidence>
<dbReference type="RefSeq" id="WP_091520837.1">
    <property type="nucleotide sequence ID" value="NZ_LT629772.1"/>
</dbReference>
<accession>A0A1H1PSN4</accession>
<keyword evidence="1" id="KW-0479">Metal-binding</keyword>
<dbReference type="SUPFAM" id="SSF51182">
    <property type="entry name" value="RmlC-like cupins"/>
    <property type="match status" value="1"/>
</dbReference>
<dbReference type="PANTHER" id="PTHR35848">
    <property type="entry name" value="OXALATE-BINDING PROTEIN"/>
    <property type="match status" value="1"/>
</dbReference>
<dbReference type="PANTHER" id="PTHR35848:SF6">
    <property type="entry name" value="CUPIN TYPE-2 DOMAIN-CONTAINING PROTEIN"/>
    <property type="match status" value="1"/>
</dbReference>
<dbReference type="Pfam" id="PF07883">
    <property type="entry name" value="Cupin_2"/>
    <property type="match status" value="1"/>
</dbReference>
<name>A0A1H1PSN4_9ACTN</name>
<dbReference type="InterPro" id="IPR014710">
    <property type="entry name" value="RmlC-like_jellyroll"/>
</dbReference>
<feature type="domain" description="Cupin type-2" evidence="2">
    <location>
        <begin position="46"/>
        <end position="111"/>
    </location>
</feature>
<dbReference type="GO" id="GO:0046872">
    <property type="term" value="F:metal ion binding"/>
    <property type="evidence" value="ECO:0007669"/>
    <property type="project" value="UniProtKB-KW"/>
</dbReference>
<protein>
    <submittedName>
        <fullName evidence="3">Cupin domain-containing protein</fullName>
    </submittedName>
</protein>
<proteinExistence type="predicted"/>
<reference evidence="3 4" key="1">
    <citation type="submission" date="2016-10" db="EMBL/GenBank/DDBJ databases">
        <authorList>
            <person name="de Groot N.N."/>
        </authorList>
    </citation>
    <scope>NUCLEOTIDE SEQUENCE [LARGE SCALE GENOMIC DNA]</scope>
    <source>
        <strain evidence="3 4">DSM 21800</strain>
    </source>
</reference>
<evidence type="ECO:0000259" key="2">
    <source>
        <dbReference type="Pfam" id="PF07883"/>
    </source>
</evidence>
<dbReference type="InterPro" id="IPR011051">
    <property type="entry name" value="RmlC_Cupin_sf"/>
</dbReference>
<dbReference type="Gene3D" id="2.60.120.10">
    <property type="entry name" value="Jelly Rolls"/>
    <property type="match status" value="1"/>
</dbReference>
<evidence type="ECO:0000313" key="3">
    <source>
        <dbReference type="EMBL" id="SDS14282.1"/>
    </source>
</evidence>
<dbReference type="InterPro" id="IPR051610">
    <property type="entry name" value="GPI/OXD"/>
</dbReference>
<dbReference type="CDD" id="cd02208">
    <property type="entry name" value="cupin_RmlC-like"/>
    <property type="match status" value="1"/>
</dbReference>
<gene>
    <name evidence="3" type="ORF">SAMN04489812_1013</name>
</gene>
<dbReference type="InterPro" id="IPR013096">
    <property type="entry name" value="Cupin_2"/>
</dbReference>
<keyword evidence="4" id="KW-1185">Reference proteome</keyword>
<dbReference type="AlphaFoldDB" id="A0A1H1PSN4"/>
<sequence>MSESTDIRRTVGRPDSYPVEQHEWGRLVWMANRSLGISETMTVGRCYIDPGKANPRHRHANCDEVLYVLTGSIEHSLGDDTFPMQAGDIVSIPCGTMHNARNVGDEVAEFVICYNSADRQTEGE</sequence>
<dbReference type="OrthoDB" id="3231985at2"/>